<name>A0A2H3KBU3_9FLAO</name>
<dbReference type="PANTHER" id="PTHR45947:SF3">
    <property type="entry name" value="SULFOQUINOVOSYL TRANSFERASE SQD2"/>
    <property type="match status" value="1"/>
</dbReference>
<accession>A0A2H3KBU3</accession>
<evidence type="ECO:0000259" key="1">
    <source>
        <dbReference type="Pfam" id="PF00534"/>
    </source>
</evidence>
<sequence>MEHAKIKILYLYAEVMSYNVSVFREYVQNNNAEVHVVQWDKQKKTPYKAPEMQGVTYYNKSNFSEKSLFDLAQNLKPHLVVTSGWMDKMYVRTCIKIRKLNIPVVAVSDTQYYNSLRQNLGRIYFKFFYKKAFSHLWVAGAYQYEYAKKLGYQNNQIIFNFLSGDLSIFNPIFKKTINDKTKKYPHQFFYAGRFASEKGLDTLLQAWQNITHKKDWTLCLVGNGPLQNQLNMVPNVKVLDFVQTHEFQDLVANSGCFVLPSKMEPWALVLHEFTAAGLPIICSDACGAAPTFVVSGYNGYVFEAGNALDLQHKMQKIIEASDETLLEMSKISHKLGQRIDPETIAKNSLSILIQ</sequence>
<dbReference type="RefSeq" id="WP_097554053.1">
    <property type="nucleotide sequence ID" value="NZ_PCMW01000040.1"/>
</dbReference>
<dbReference type="SUPFAM" id="SSF53756">
    <property type="entry name" value="UDP-Glycosyltransferase/glycogen phosphorylase"/>
    <property type="match status" value="1"/>
</dbReference>
<dbReference type="Pfam" id="PF00534">
    <property type="entry name" value="Glycos_transf_1"/>
    <property type="match status" value="1"/>
</dbReference>
<comment type="caution">
    <text evidence="2">The sequence shown here is derived from an EMBL/GenBank/DDBJ whole genome shotgun (WGS) entry which is preliminary data.</text>
</comment>
<dbReference type="PANTHER" id="PTHR45947">
    <property type="entry name" value="SULFOQUINOVOSYL TRANSFERASE SQD2"/>
    <property type="match status" value="1"/>
</dbReference>
<feature type="domain" description="Glycosyl transferase family 1" evidence="1">
    <location>
        <begin position="183"/>
        <end position="329"/>
    </location>
</feature>
<evidence type="ECO:0000313" key="3">
    <source>
        <dbReference type="Proteomes" id="UP000220828"/>
    </source>
</evidence>
<dbReference type="Proteomes" id="UP000220828">
    <property type="component" value="Unassembled WGS sequence"/>
</dbReference>
<reference evidence="2 3" key="1">
    <citation type="submission" date="2017-09" db="EMBL/GenBank/DDBJ databases">
        <title>Whole genomes of Flavobacteriaceae.</title>
        <authorList>
            <person name="Stine C."/>
            <person name="Li C."/>
            <person name="Tadesse D."/>
        </authorList>
    </citation>
    <scope>NUCLEOTIDE SEQUENCE [LARGE SCALE GENOMIC DNA]</scope>
    <source>
        <strain evidence="2 3">ATCC 35036</strain>
    </source>
</reference>
<dbReference type="InterPro" id="IPR050194">
    <property type="entry name" value="Glycosyltransferase_grp1"/>
</dbReference>
<protein>
    <submittedName>
        <fullName evidence="2">Glycoside hydrolase</fullName>
    </submittedName>
</protein>
<dbReference type="Gene3D" id="3.40.50.2000">
    <property type="entry name" value="Glycogen Phosphorylase B"/>
    <property type="match status" value="2"/>
</dbReference>
<evidence type="ECO:0000313" key="2">
    <source>
        <dbReference type="EMBL" id="PDS24624.1"/>
    </source>
</evidence>
<keyword evidence="2" id="KW-0378">Hydrolase</keyword>
<dbReference type="OrthoDB" id="9790710at2"/>
<gene>
    <name evidence="2" type="ORF">B0A77_07555</name>
</gene>
<dbReference type="InterPro" id="IPR001296">
    <property type="entry name" value="Glyco_trans_1"/>
</dbReference>
<dbReference type="GO" id="GO:0016757">
    <property type="term" value="F:glycosyltransferase activity"/>
    <property type="evidence" value="ECO:0007669"/>
    <property type="project" value="InterPro"/>
</dbReference>
<dbReference type="AlphaFoldDB" id="A0A2H3KBU3"/>
<organism evidence="2 3">
    <name type="scientific">Flavobacterium branchiophilum</name>
    <dbReference type="NCBI Taxonomy" id="55197"/>
    <lineage>
        <taxon>Bacteria</taxon>
        <taxon>Pseudomonadati</taxon>
        <taxon>Bacteroidota</taxon>
        <taxon>Flavobacteriia</taxon>
        <taxon>Flavobacteriales</taxon>
        <taxon>Flavobacteriaceae</taxon>
        <taxon>Flavobacterium</taxon>
    </lineage>
</organism>
<dbReference type="EMBL" id="PCMW01000040">
    <property type="protein sequence ID" value="PDS24624.1"/>
    <property type="molecule type" value="Genomic_DNA"/>
</dbReference>
<proteinExistence type="predicted"/>
<dbReference type="GO" id="GO:0016787">
    <property type="term" value="F:hydrolase activity"/>
    <property type="evidence" value="ECO:0007669"/>
    <property type="project" value="UniProtKB-KW"/>
</dbReference>